<protein>
    <submittedName>
        <fullName evidence="1">Uncharacterized protein</fullName>
    </submittedName>
</protein>
<dbReference type="Proteomes" id="UP000499080">
    <property type="component" value="Unassembled WGS sequence"/>
</dbReference>
<evidence type="ECO:0000313" key="2">
    <source>
        <dbReference type="Proteomes" id="UP000499080"/>
    </source>
</evidence>
<reference evidence="1 2" key="1">
    <citation type="journal article" date="2019" name="Sci. Rep.">
        <title>Orb-weaving spider Araneus ventricosus genome elucidates the spidroin gene catalogue.</title>
        <authorList>
            <person name="Kono N."/>
            <person name="Nakamura H."/>
            <person name="Ohtoshi R."/>
            <person name="Moran D.A.P."/>
            <person name="Shinohara A."/>
            <person name="Yoshida Y."/>
            <person name="Fujiwara M."/>
            <person name="Mori M."/>
            <person name="Tomita M."/>
            <person name="Arakawa K."/>
        </authorList>
    </citation>
    <scope>NUCLEOTIDE SEQUENCE [LARGE SCALE GENOMIC DNA]</scope>
</reference>
<dbReference type="AlphaFoldDB" id="A0A4Y2WKU3"/>
<name>A0A4Y2WKU3_ARAVE</name>
<accession>A0A4Y2WKU3</accession>
<keyword evidence="2" id="KW-1185">Reference proteome</keyword>
<sequence length="112" mass="12228">MPPSILIVVSFFSFLRHLPSEARGVADQLFLGDSSPAISPEPPSAFFSGVDWKQSRVLTGVLCRRHAVPTLQGRSPVPLWACIRPSRSTLTFDMASLGDFCVVLSVERKEVG</sequence>
<proteinExistence type="predicted"/>
<comment type="caution">
    <text evidence="1">The sequence shown here is derived from an EMBL/GenBank/DDBJ whole genome shotgun (WGS) entry which is preliminary data.</text>
</comment>
<dbReference type="EMBL" id="BGPR01061552">
    <property type="protein sequence ID" value="GBO37204.1"/>
    <property type="molecule type" value="Genomic_DNA"/>
</dbReference>
<organism evidence="1 2">
    <name type="scientific">Araneus ventricosus</name>
    <name type="common">Orbweaver spider</name>
    <name type="synonym">Epeira ventricosa</name>
    <dbReference type="NCBI Taxonomy" id="182803"/>
    <lineage>
        <taxon>Eukaryota</taxon>
        <taxon>Metazoa</taxon>
        <taxon>Ecdysozoa</taxon>
        <taxon>Arthropoda</taxon>
        <taxon>Chelicerata</taxon>
        <taxon>Arachnida</taxon>
        <taxon>Araneae</taxon>
        <taxon>Araneomorphae</taxon>
        <taxon>Entelegynae</taxon>
        <taxon>Araneoidea</taxon>
        <taxon>Araneidae</taxon>
        <taxon>Araneus</taxon>
    </lineage>
</organism>
<gene>
    <name evidence="1" type="ORF">AVEN_62945_1</name>
</gene>
<evidence type="ECO:0000313" key="1">
    <source>
        <dbReference type="EMBL" id="GBO37204.1"/>
    </source>
</evidence>